<dbReference type="GO" id="GO:0005829">
    <property type="term" value="C:cytosol"/>
    <property type="evidence" value="ECO:0007669"/>
    <property type="project" value="TreeGrafter"/>
</dbReference>
<dbReference type="AlphaFoldDB" id="G7E3P0"/>
<evidence type="ECO:0000256" key="3">
    <source>
        <dbReference type="ARBA" id="ARBA00023204"/>
    </source>
</evidence>
<dbReference type="GO" id="GO:0043130">
    <property type="term" value="F:ubiquitin binding"/>
    <property type="evidence" value="ECO:0007669"/>
    <property type="project" value="UniProtKB-UniRule"/>
</dbReference>
<dbReference type="GO" id="GO:0031593">
    <property type="term" value="F:polyubiquitin modification-dependent protein binding"/>
    <property type="evidence" value="ECO:0007669"/>
    <property type="project" value="UniProtKB-UniRule"/>
</dbReference>
<dbReference type="SUPFAM" id="SSF46934">
    <property type="entry name" value="UBA-like"/>
    <property type="match status" value="2"/>
</dbReference>
<dbReference type="Pfam" id="PF00240">
    <property type="entry name" value="ubiquitin"/>
    <property type="match status" value="1"/>
</dbReference>
<feature type="domain" description="Ubiquitin-like" evidence="8">
    <location>
        <begin position="31"/>
        <end position="106"/>
    </location>
</feature>
<evidence type="ECO:0000256" key="1">
    <source>
        <dbReference type="ARBA" id="ARBA00022737"/>
    </source>
</evidence>
<dbReference type="FunFam" id="1.10.8.10:FF:000002">
    <property type="entry name" value="UV excision repair protein RAD23 homolog"/>
    <property type="match status" value="1"/>
</dbReference>
<dbReference type="SMART" id="SM00165">
    <property type="entry name" value="UBA"/>
    <property type="match status" value="2"/>
</dbReference>
<name>G7E3P0_MIXOS</name>
<dbReference type="GO" id="GO:0006289">
    <property type="term" value="P:nucleotide-excision repair"/>
    <property type="evidence" value="ECO:0007669"/>
    <property type="project" value="UniProtKB-UniRule"/>
</dbReference>
<dbReference type="EMBL" id="BABT02000119">
    <property type="protein sequence ID" value="GAA97450.1"/>
    <property type="molecule type" value="Genomic_DNA"/>
</dbReference>
<evidence type="ECO:0000259" key="7">
    <source>
        <dbReference type="PROSITE" id="PS50030"/>
    </source>
</evidence>
<dbReference type="PANTHER" id="PTHR10621">
    <property type="entry name" value="UV EXCISION REPAIR PROTEIN RAD23"/>
    <property type="match status" value="1"/>
</dbReference>
<proteinExistence type="inferred from homology"/>
<dbReference type="GO" id="GO:0043161">
    <property type="term" value="P:proteasome-mediated ubiquitin-dependent protein catabolic process"/>
    <property type="evidence" value="ECO:0007669"/>
    <property type="project" value="UniProtKB-UniRule"/>
</dbReference>
<reference evidence="9 10" key="1">
    <citation type="journal article" date="2011" name="J. Gen. Appl. Microbiol.">
        <title>Draft genome sequencing of the enigmatic basidiomycete Mixia osmundae.</title>
        <authorList>
            <person name="Nishida H."/>
            <person name="Nagatsuka Y."/>
            <person name="Sugiyama J."/>
        </authorList>
    </citation>
    <scope>NUCLEOTIDE SEQUENCE [LARGE SCALE GENOMIC DNA]</scope>
    <source>
        <strain evidence="10">CBS 9802 / IAM 14324 / JCM 22182 / KY 12970</strain>
    </source>
</reference>
<dbReference type="InterPro" id="IPR004806">
    <property type="entry name" value="Rad23"/>
</dbReference>
<dbReference type="SMART" id="SM00213">
    <property type="entry name" value="UBQ"/>
    <property type="match status" value="1"/>
</dbReference>
<keyword evidence="1" id="KW-0677">Repeat</keyword>
<reference evidence="9 10" key="2">
    <citation type="journal article" date="2012" name="Open Biol.">
        <title>Characteristics of nucleosomes and linker DNA regions on the genome of the basidiomycete Mixia osmundae revealed by mono- and dinucleosome mapping.</title>
        <authorList>
            <person name="Nishida H."/>
            <person name="Kondo S."/>
            <person name="Matsumoto T."/>
            <person name="Suzuki Y."/>
            <person name="Yoshikawa H."/>
            <person name="Taylor T.D."/>
            <person name="Sugiyama J."/>
        </authorList>
    </citation>
    <scope>NUCLEOTIDE SEQUENCE [LARGE SCALE GENOMIC DNA]</scope>
    <source>
        <strain evidence="10">CBS 9802 / IAM 14324 / JCM 22182 / KY 12970</strain>
    </source>
</reference>
<dbReference type="Proteomes" id="UP000009131">
    <property type="component" value="Unassembled WGS sequence"/>
</dbReference>
<dbReference type="InterPro" id="IPR036353">
    <property type="entry name" value="XPC-bd_sf"/>
</dbReference>
<dbReference type="GO" id="GO:0003684">
    <property type="term" value="F:damaged DNA binding"/>
    <property type="evidence" value="ECO:0007669"/>
    <property type="project" value="UniProtKB-UniRule"/>
</dbReference>
<dbReference type="PROSITE" id="PS50053">
    <property type="entry name" value="UBIQUITIN_2"/>
    <property type="match status" value="1"/>
</dbReference>
<dbReference type="FunFam" id="1.10.8.10:FF:000003">
    <property type="entry name" value="UV excision repair protein RAD23 homolog"/>
    <property type="match status" value="1"/>
</dbReference>
<dbReference type="InterPro" id="IPR015940">
    <property type="entry name" value="UBA"/>
</dbReference>
<dbReference type="OrthoDB" id="419317at2759"/>
<dbReference type="PRINTS" id="PR01839">
    <property type="entry name" value="RAD23PROTEIN"/>
</dbReference>
<dbReference type="CDD" id="cd14280">
    <property type="entry name" value="UBA1_Rad23_like"/>
    <property type="match status" value="1"/>
</dbReference>
<sequence>MLDIFQRRLVTKNASPGRPAVRHQDQQPKMVRVTLKNLQQKTFTLELEPSQTILDLKQKIESDQGHAVALQKIIFSGKVLADDKTIGDCNIKEKDFMVLMVNKPKASAAPAVANLPAASAPAASASAPAPTATPATATPASAAAPEPTAAASTASAPATPAATASADATTASAETAPAASDDPTAFLTGARLEASIAEMVSMGFPREDCQRAMRASYNNPHRAVEYLMNGIPAEAQTAPPRAVPAATTGATPAAATTTTETAATPAAPVPAPTTGQPMNLFDAARQAAQNPAPAAATGGAARPGATEAGLDALRREPAFEQLRTLVQQNPALLQPFLQQLAQTNPRLLGIIQQNQEAFLQFLGEGAEGEGDFGFEGDDGQEGMQHVQVSADEAQAIDRLCELGFDRQNVIQAFLACDRNEEMAANFLFENQGDD</sequence>
<feature type="domain" description="UBA" evidence="7">
    <location>
        <begin position="190"/>
        <end position="230"/>
    </location>
</feature>
<dbReference type="Pfam" id="PF09280">
    <property type="entry name" value="XPC-binding"/>
    <property type="match status" value="1"/>
</dbReference>
<dbReference type="SUPFAM" id="SSF54236">
    <property type="entry name" value="Ubiquitin-like"/>
    <property type="match status" value="1"/>
</dbReference>
<feature type="region of interest" description="Disordered" evidence="6">
    <location>
        <begin position="243"/>
        <end position="268"/>
    </location>
</feature>
<dbReference type="InterPro" id="IPR015360">
    <property type="entry name" value="XPC-bd"/>
</dbReference>
<comment type="subcellular location">
    <subcellularLocation>
        <location evidence="5">Nucleus</location>
    </subcellularLocation>
    <subcellularLocation>
        <location evidence="5">Cytoplasm</location>
    </subcellularLocation>
</comment>
<comment type="function">
    <text evidence="5">Multiubiquitin chain receptor involved in modulation of proteasomal degradation. Involved in nucleotide excision repair.</text>
</comment>
<dbReference type="SUPFAM" id="SSF101238">
    <property type="entry name" value="XPC-binding domain"/>
    <property type="match status" value="1"/>
</dbReference>
<organism evidence="9 10">
    <name type="scientific">Mixia osmundae (strain CBS 9802 / IAM 14324 / JCM 22182 / KY 12970)</name>
    <dbReference type="NCBI Taxonomy" id="764103"/>
    <lineage>
        <taxon>Eukaryota</taxon>
        <taxon>Fungi</taxon>
        <taxon>Dikarya</taxon>
        <taxon>Basidiomycota</taxon>
        <taxon>Pucciniomycotina</taxon>
        <taxon>Mixiomycetes</taxon>
        <taxon>Mixiales</taxon>
        <taxon>Mixiaceae</taxon>
        <taxon>Mixia</taxon>
    </lineage>
</organism>
<keyword evidence="3 5" id="KW-0234">DNA repair</keyword>
<keyword evidence="5" id="KW-0963">Cytoplasm</keyword>
<keyword evidence="10" id="KW-1185">Reference proteome</keyword>
<dbReference type="GO" id="GO:0070628">
    <property type="term" value="F:proteasome binding"/>
    <property type="evidence" value="ECO:0007669"/>
    <property type="project" value="TreeGrafter"/>
</dbReference>
<dbReference type="CDD" id="cd14381">
    <property type="entry name" value="UBA2_Rhp23p_like"/>
    <property type="match status" value="1"/>
</dbReference>
<dbReference type="GO" id="GO:0005654">
    <property type="term" value="C:nucleoplasm"/>
    <property type="evidence" value="ECO:0007669"/>
    <property type="project" value="TreeGrafter"/>
</dbReference>
<gene>
    <name evidence="9" type="primary">Mo04129</name>
    <name evidence="9" type="ORF">E5Q_04129</name>
</gene>
<dbReference type="STRING" id="764103.G7E3P0"/>
<dbReference type="InterPro" id="IPR029071">
    <property type="entry name" value="Ubiquitin-like_domsf"/>
</dbReference>
<dbReference type="Pfam" id="PF00627">
    <property type="entry name" value="UBA"/>
    <property type="match status" value="2"/>
</dbReference>
<evidence type="ECO:0000256" key="6">
    <source>
        <dbReference type="SAM" id="MobiDB-lite"/>
    </source>
</evidence>
<protein>
    <recommendedName>
        <fullName evidence="5">UV excision repair protein RAD23</fullName>
    </recommendedName>
</protein>
<feature type="domain" description="UBA" evidence="7">
    <location>
        <begin position="389"/>
        <end position="430"/>
    </location>
</feature>
<dbReference type="FunFam" id="1.10.10.540:FF:000002">
    <property type="entry name" value="UV excision repair protein Rad23"/>
    <property type="match status" value="1"/>
</dbReference>
<dbReference type="Gene3D" id="1.10.8.10">
    <property type="entry name" value="DNA helicase RuvA subunit, C-terminal domain"/>
    <property type="match status" value="2"/>
</dbReference>
<dbReference type="PANTHER" id="PTHR10621:SF0">
    <property type="entry name" value="UV EXCISION REPAIR PROTEIN RAD23"/>
    <property type="match status" value="1"/>
</dbReference>
<dbReference type="Gene3D" id="1.10.10.540">
    <property type="entry name" value="XPC-binding domain"/>
    <property type="match status" value="1"/>
</dbReference>
<dbReference type="SMART" id="SM00727">
    <property type="entry name" value="STI1"/>
    <property type="match status" value="1"/>
</dbReference>
<accession>G7E3P0</accession>
<evidence type="ECO:0000259" key="8">
    <source>
        <dbReference type="PROSITE" id="PS50053"/>
    </source>
</evidence>
<keyword evidence="2 5" id="KW-0227">DNA damage</keyword>
<dbReference type="FunFam" id="3.10.20.90:FF:000254">
    <property type="entry name" value="UV excision repair protein Rad23"/>
    <property type="match status" value="1"/>
</dbReference>
<evidence type="ECO:0000256" key="2">
    <source>
        <dbReference type="ARBA" id="ARBA00022763"/>
    </source>
</evidence>
<dbReference type="HOGENOM" id="CLU_040364_0_0_1"/>
<evidence type="ECO:0000256" key="5">
    <source>
        <dbReference type="RuleBase" id="RU367049"/>
    </source>
</evidence>
<dbReference type="InterPro" id="IPR006636">
    <property type="entry name" value="STI1_HS-bd"/>
</dbReference>
<evidence type="ECO:0000313" key="9">
    <source>
        <dbReference type="EMBL" id="GAA97450.1"/>
    </source>
</evidence>
<dbReference type="Gene3D" id="3.10.20.90">
    <property type="entry name" value="Phosphatidylinositol 3-kinase Catalytic Subunit, Chain A, domain 1"/>
    <property type="match status" value="1"/>
</dbReference>
<evidence type="ECO:0000256" key="4">
    <source>
        <dbReference type="ARBA" id="ARBA00023242"/>
    </source>
</evidence>
<dbReference type="FunCoup" id="G7E3P0">
    <property type="interactions" value="531"/>
</dbReference>
<evidence type="ECO:0000313" key="10">
    <source>
        <dbReference type="Proteomes" id="UP000009131"/>
    </source>
</evidence>
<dbReference type="CDD" id="cd01805">
    <property type="entry name" value="Ubl_Rad23"/>
    <property type="match status" value="1"/>
</dbReference>
<dbReference type="InParanoid" id="G7E3P0"/>
<dbReference type="NCBIfam" id="TIGR00601">
    <property type="entry name" value="rad23"/>
    <property type="match status" value="1"/>
</dbReference>
<feature type="region of interest" description="Disordered" evidence="6">
    <location>
        <begin position="123"/>
        <end position="182"/>
    </location>
</feature>
<dbReference type="InterPro" id="IPR000626">
    <property type="entry name" value="Ubiquitin-like_dom"/>
</dbReference>
<dbReference type="eggNOG" id="KOG0011">
    <property type="taxonomic scope" value="Eukaryota"/>
</dbReference>
<dbReference type="InterPro" id="IPR009060">
    <property type="entry name" value="UBA-like_sf"/>
</dbReference>
<dbReference type="PROSITE" id="PS50030">
    <property type="entry name" value="UBA"/>
    <property type="match status" value="2"/>
</dbReference>
<keyword evidence="4 5" id="KW-0539">Nucleus</keyword>
<comment type="caution">
    <text evidence="9">The sequence shown here is derived from an EMBL/GenBank/DDBJ whole genome shotgun (WGS) entry which is preliminary data.</text>
</comment>
<comment type="similarity">
    <text evidence="5">Belongs to the RAD23 family.</text>
</comment>